<dbReference type="RefSeq" id="WP_021015225.1">
    <property type="nucleotide sequence ID" value="NZ_CP025084.1"/>
</dbReference>
<dbReference type="Proteomes" id="UP000233778">
    <property type="component" value="Chromosome"/>
</dbReference>
<organism evidence="3 4">
    <name type="scientific">Serratia sp. (strain ATCC 39006)</name>
    <name type="common">Prodigiosinella confusarubida</name>
    <dbReference type="NCBI Taxonomy" id="104623"/>
    <lineage>
        <taxon>Bacteria</taxon>
        <taxon>Pseudomonadati</taxon>
        <taxon>Pseudomonadota</taxon>
        <taxon>Gammaproteobacteria</taxon>
        <taxon>Enterobacterales</taxon>
        <taxon>Pectobacteriaceae</taxon>
        <taxon>Prodigiosinella</taxon>
    </lineage>
</organism>
<evidence type="ECO:0000313" key="3">
    <source>
        <dbReference type="EMBL" id="AUH05795.1"/>
    </source>
</evidence>
<feature type="transmembrane region" description="Helical" evidence="1">
    <location>
        <begin position="34"/>
        <end position="55"/>
    </location>
</feature>
<evidence type="ECO:0000313" key="4">
    <source>
        <dbReference type="Proteomes" id="UP000017700"/>
    </source>
</evidence>
<keyword evidence="1" id="KW-0472">Membrane</keyword>
<feature type="transmembrane region" description="Helical" evidence="1">
    <location>
        <begin position="172"/>
        <end position="193"/>
    </location>
</feature>
<sequence length="220" mass="24488">MQQRNSLTFWRYLSSRAALLNIIIPLALYNGALYFSGAGMALLVSAIWAGVLAVLSGDRQATLSVALMILLSGASHYVFLLHPAWLPIQREAVFLALSGALTVTVVFLCYSLRGRPIVRTLAEQAIPTLTTLSVYGTPAYARVWQEVSLAWVTVYLLKAALIYGLYRLTSTWLDAFLLLAGWPLTLAMIFFSFRWPRYRWRAIAKQRNALAGQPDGTESK</sequence>
<dbReference type="KEGG" id="serq:CWC46_17655"/>
<reference evidence="3" key="2">
    <citation type="submission" date="2013-09" db="EMBL/GenBank/DDBJ databases">
        <authorList>
            <person name="Wang G."/>
            <person name="Yang Y."/>
            <person name="Su Y."/>
        </authorList>
    </citation>
    <scope>NUCLEOTIDE SEQUENCE</scope>
    <source>
        <strain evidence="3">ATCC 39006</strain>
    </source>
</reference>
<proteinExistence type="predicted"/>
<reference evidence="3" key="4">
    <citation type="submission" date="2017-11" db="EMBL/GenBank/DDBJ databases">
        <title>Complete genome sequence of Serratia sp. ATCC 39006.</title>
        <authorList>
            <person name="Hampton H.G."/>
            <person name="Jackson S.A."/>
            <person name="Jauregui R."/>
            <person name="Poulter G.T.M."/>
            <person name="Salmond G.P.C."/>
            <person name="Fineran P.C."/>
        </authorList>
    </citation>
    <scope>NUCLEOTIDE SEQUENCE</scope>
    <source>
        <strain evidence="3">ATCC 39006</strain>
    </source>
</reference>
<evidence type="ECO:0000313" key="5">
    <source>
        <dbReference type="Proteomes" id="UP000233778"/>
    </source>
</evidence>
<dbReference type="AlphaFoldDB" id="A0A2I5TMK8"/>
<dbReference type="EMBL" id="CP025085">
    <property type="protein sequence ID" value="AUH01473.1"/>
    <property type="molecule type" value="Genomic_DNA"/>
</dbReference>
<evidence type="ECO:0008006" key="6">
    <source>
        <dbReference type="Google" id="ProtNLM"/>
    </source>
</evidence>
<evidence type="ECO:0000256" key="1">
    <source>
        <dbReference type="SAM" id="Phobius"/>
    </source>
</evidence>
<gene>
    <name evidence="2" type="ORF">CWC46_17655</name>
    <name evidence="3" type="ORF">Ser39006_017655</name>
</gene>
<dbReference type="OrthoDB" id="6443340at2"/>
<feature type="transmembrane region" description="Helical" evidence="1">
    <location>
        <begin position="92"/>
        <end position="112"/>
    </location>
</feature>
<dbReference type="Proteomes" id="UP000017700">
    <property type="component" value="Chromosome"/>
</dbReference>
<dbReference type="STRING" id="104623.Ser39006_01959"/>
<feature type="transmembrane region" description="Helical" evidence="1">
    <location>
        <begin position="62"/>
        <end position="80"/>
    </location>
</feature>
<dbReference type="EMBL" id="CP025084">
    <property type="protein sequence ID" value="AUH05795.1"/>
    <property type="molecule type" value="Genomic_DNA"/>
</dbReference>
<evidence type="ECO:0000313" key="2">
    <source>
        <dbReference type="EMBL" id="AUH01473.1"/>
    </source>
</evidence>
<reference evidence="3 4" key="1">
    <citation type="journal article" date="2013" name="Genome Announc.">
        <title>Draft genome sequence of Serratia sp. strain ATCC 39006, a model bacterium for analysis of the biosynthesis and regulation of prodigiosin, a carbapenem, and gas vesicles.</title>
        <authorList>
            <person name="Fineran P.C."/>
            <person name="Iglesias Cans M.C."/>
            <person name="Ramsay J.P."/>
            <person name="Wilf N.M."/>
            <person name="Cossyleon D."/>
            <person name="McNeil M.B."/>
            <person name="Williamson N.R."/>
            <person name="Monson R.E."/>
            <person name="Becher S.A."/>
            <person name="Stanton J.A."/>
            <person name="Brugger K."/>
            <person name="Brown S.D."/>
            <person name="Salmond G.P."/>
        </authorList>
    </citation>
    <scope>NUCLEOTIDE SEQUENCE [LARGE SCALE GENOMIC DNA]</scope>
    <source>
        <strain evidence="3">ATCC 39006</strain>
        <strain evidence="4">ATCC 39006 / SC 11482</strain>
    </source>
</reference>
<protein>
    <recommendedName>
        <fullName evidence="6">DUF3159 domain-containing protein</fullName>
    </recommendedName>
</protein>
<keyword evidence="1" id="KW-1133">Transmembrane helix</keyword>
<feature type="transmembrane region" description="Helical" evidence="1">
    <location>
        <begin position="9"/>
        <end position="28"/>
    </location>
</feature>
<feature type="transmembrane region" description="Helical" evidence="1">
    <location>
        <begin position="147"/>
        <end position="166"/>
    </location>
</feature>
<name>A0A2I5TMK8_SERS3</name>
<keyword evidence="4" id="KW-1185">Reference proteome</keyword>
<accession>A0A2I5TMK8</accession>
<reference evidence="2 5" key="3">
    <citation type="submission" date="2017-11" db="EMBL/GenBank/DDBJ databases">
        <title>Complete genome sequence of Serratia sp. ATCC 39006 LacA.</title>
        <authorList>
            <person name="Hampton H.G."/>
            <person name="Jackson S.A."/>
            <person name="Jauregui R."/>
            <person name="Poulter G.T.M."/>
            <person name="Salmond G.P.C."/>
            <person name="Fineran P.C."/>
        </authorList>
    </citation>
    <scope>NUCLEOTIDE SEQUENCE [LARGE SCALE GENOMIC DNA]</scope>
    <source>
        <strain evidence="2 5">ATCC 39006</strain>
    </source>
</reference>
<keyword evidence="1" id="KW-0812">Transmembrane</keyword>
<dbReference type="KEGG" id="sera:Ser39006_017655"/>